<accession>D8I9Y1</accession>
<evidence type="ECO:0000259" key="1">
    <source>
        <dbReference type="Pfam" id="PF16314"/>
    </source>
</evidence>
<dbReference type="AlphaFoldDB" id="D8I9Y1"/>
<dbReference type="KEGG" id="bpo:BP951000_0089"/>
<feature type="domain" description="DUF6819" evidence="2">
    <location>
        <begin position="511"/>
        <end position="668"/>
    </location>
</feature>
<evidence type="ECO:0000313" key="4">
    <source>
        <dbReference type="Proteomes" id="UP000000332"/>
    </source>
</evidence>
<keyword evidence="4" id="KW-1185">Reference proteome</keyword>
<evidence type="ECO:0008006" key="5">
    <source>
        <dbReference type="Google" id="ProtNLM"/>
    </source>
</evidence>
<proteinExistence type="predicted"/>
<dbReference type="Proteomes" id="UP000000332">
    <property type="component" value="Chromosome"/>
</dbReference>
<evidence type="ECO:0000259" key="2">
    <source>
        <dbReference type="Pfam" id="PF20683"/>
    </source>
</evidence>
<dbReference type="RefSeq" id="WP_013243053.1">
    <property type="nucleotide sequence ID" value="NC_014330.1"/>
</dbReference>
<gene>
    <name evidence="3" type="ordered locus">BP951000_0089</name>
</gene>
<dbReference type="EMBL" id="CP002025">
    <property type="protein sequence ID" value="ADK30098.1"/>
    <property type="molecule type" value="Genomic_DNA"/>
</dbReference>
<dbReference type="Gene3D" id="2.160.10.10">
    <property type="entry name" value="Hexapeptide repeat proteins"/>
    <property type="match status" value="1"/>
</dbReference>
<dbReference type="InterPro" id="IPR032533">
    <property type="entry name" value="DUF4954"/>
</dbReference>
<reference evidence="3 4" key="1">
    <citation type="journal article" date="2010" name="PLoS ONE">
        <title>The complete genome sequence of the pathogenic intestinal spirochete Brachyspira pilosicoli and comparison with other Brachyspira genomes.</title>
        <authorList>
            <person name="Wanchanthuek P."/>
            <person name="Bellgard M.I."/>
            <person name="La T."/>
            <person name="Ryan K."/>
            <person name="Moolhuijzen P."/>
            <person name="Chapman B."/>
            <person name="Black M."/>
            <person name="Schibeci D."/>
            <person name="Hunter A."/>
            <person name="Barrero R."/>
            <person name="Phillips N.D."/>
            <person name="Hampson D.J."/>
        </authorList>
    </citation>
    <scope>NUCLEOTIDE SEQUENCE [LARGE SCALE GENOMIC DNA]</scope>
    <source>
        <strain evidence="4">ATCC BAA-1826 / 95/1000</strain>
    </source>
</reference>
<name>D8I9Y1_BRAP9</name>
<dbReference type="Pfam" id="PF16314">
    <property type="entry name" value="DUF4954"/>
    <property type="match status" value="1"/>
</dbReference>
<dbReference type="eggNOG" id="COG1208">
    <property type="taxonomic scope" value="Bacteria"/>
</dbReference>
<dbReference type="InterPro" id="IPR011004">
    <property type="entry name" value="Trimer_LpxA-like_sf"/>
</dbReference>
<evidence type="ECO:0000313" key="3">
    <source>
        <dbReference type="EMBL" id="ADK30098.1"/>
    </source>
</evidence>
<dbReference type="STRING" id="759914.BP951000_0089"/>
<sequence length="670" mass="76872">MKLCFLNKGVAMSYFFVKEDKEFRKLKENEIDFLKSQGCISQSWDKILIKNVDLTRIKDVTFHGKIKINELNGNVKYYNKLKVPASINRATLIDVFINGNVYINNIGRFIANYKIQNGVIIENAGAIYMEGESSFGNGVETSPIMEGDGRSVKIFYRLNSHIAYIVAMYRHKKLMRDNINKIIDDYAKSKTKKFGKIKKHAQIINARIIKNSLIDPYATIENTDEINNTTIISTKECPSYIGTSVILKDSIVLKGAHIVDGTVIKKAFIGEGVKLGRQFSCEDSLLFANCEGEHGEMFSIFAGPYTVTHHKATLLIASHFSFFNAGSATNQSNHMYKLGPYHHGFMERGCKTGSNSYILWPSHIGAFSTVIGSHYDNVDTSDFPFSYITEHGYHQTRLIPALNLFGVGLSRDENKWRDRDRRVGDKKDLIIFDVFSPYTVSKMIKAEEILNNIKKEIINDEVEYIKYKNMIIKTSSLNKYSNRYSIAIDLYLHNKLLEYIKESDNLNDIFNDTNKFYETWVDVGGLICAKEKLDDVILNIENNNINNVQDLVKSFEELYNNYSTDEKSWVINMIKKRYNINTINIDVIIKMLKEHLSLLTTSYEIFYRDVKKEYDLAKMVSCGIDDKTVMEEDFKAIRGTAKDNAFVIKYKNDVETKIEDINKLIKKLGN</sequence>
<organism evidence="3 4">
    <name type="scientific">Brachyspira pilosicoli (strain ATCC BAA-1826 / 95/1000)</name>
    <dbReference type="NCBI Taxonomy" id="759914"/>
    <lineage>
        <taxon>Bacteria</taxon>
        <taxon>Pseudomonadati</taxon>
        <taxon>Spirochaetota</taxon>
        <taxon>Spirochaetia</taxon>
        <taxon>Brachyspirales</taxon>
        <taxon>Brachyspiraceae</taxon>
        <taxon>Brachyspira</taxon>
    </lineage>
</organism>
<dbReference type="HOGENOM" id="CLU_414325_0_0_12"/>
<dbReference type="InterPro" id="IPR049208">
    <property type="entry name" value="DUF6819"/>
</dbReference>
<dbReference type="InParanoid" id="D8I9Y1"/>
<feature type="domain" description="DUF4954" evidence="1">
    <location>
        <begin position="23"/>
        <end position="453"/>
    </location>
</feature>
<dbReference type="Pfam" id="PF20683">
    <property type="entry name" value="DUF6819"/>
    <property type="match status" value="1"/>
</dbReference>
<dbReference type="GeneID" id="56438679"/>
<dbReference type="SUPFAM" id="SSF51161">
    <property type="entry name" value="Trimeric LpxA-like enzymes"/>
    <property type="match status" value="1"/>
</dbReference>
<protein>
    <recommendedName>
        <fullName evidence="5">DUF4954 family protein</fullName>
    </recommendedName>
</protein>